<feature type="transmembrane region" description="Helical" evidence="1">
    <location>
        <begin position="118"/>
        <end position="140"/>
    </location>
</feature>
<dbReference type="eggNOG" id="COG0370">
    <property type="taxonomic scope" value="Bacteria"/>
</dbReference>
<accession>A0A060RCI5</accession>
<name>A0A060RCI5_9BACT</name>
<evidence type="ECO:0000313" key="3">
    <source>
        <dbReference type="Proteomes" id="UP000027616"/>
    </source>
</evidence>
<dbReference type="HOGENOM" id="CLU_062018_1_0_10"/>
<protein>
    <submittedName>
        <fullName evidence="2">Putative membrane protein</fullName>
    </submittedName>
</protein>
<keyword evidence="3" id="KW-1185">Reference proteome</keyword>
<proteinExistence type="predicted"/>
<dbReference type="EMBL" id="HG934468">
    <property type="protein sequence ID" value="CDN31518.1"/>
    <property type="molecule type" value="Genomic_DNA"/>
</dbReference>
<dbReference type="KEGG" id="rbc:BN938_1431"/>
<dbReference type="Proteomes" id="UP000027616">
    <property type="component" value="Chromosome I"/>
</dbReference>
<evidence type="ECO:0000313" key="2">
    <source>
        <dbReference type="EMBL" id="CDN31518.1"/>
    </source>
</evidence>
<feature type="transmembrane region" description="Helical" evidence="1">
    <location>
        <begin position="269"/>
        <end position="295"/>
    </location>
</feature>
<sequence>MKRLQNVLVHGAKAGIKTAFWVLKMMIPITLGVTLLKWAGVIALLAEWALPFFKYFGLSAQGVLVFITASLTNLYSAIALFATLEIDFRMATILAAATLICHNLIVETVIQRKAGASALYMVLLRVGTGLLVAFMLNIILPTDYSGTLIVDKHPVAESTLWGILWEWGVSMLKLTPIILGLIVALNCLQQFLKEFKLINLLVIPFKPLMRLFGLAPESSFLWAVMNSLGLAYGGAVLIAEYQEGEINPSQARLLNTHVAITHSLLEDTLLFAAVGIGAFWLFVPRLVLSVAAVWIERFFRAQVLDTSRVLSPKPVQPPQEY</sequence>
<dbReference type="STRING" id="1433126.BN938_1431"/>
<feature type="transmembrane region" description="Helical" evidence="1">
    <location>
        <begin position="160"/>
        <end position="185"/>
    </location>
</feature>
<reference evidence="2 3" key="1">
    <citation type="journal article" date="2015" name="Genome Announc.">
        <title>Complete Genome Sequence of the Novel Leech Symbiont Mucinivorans hirudinis M3T.</title>
        <authorList>
            <person name="Nelson M.C."/>
            <person name="Bomar L."/>
            <person name="Graf J."/>
        </authorList>
    </citation>
    <scope>NUCLEOTIDE SEQUENCE [LARGE SCALE GENOMIC DNA]</scope>
    <source>
        <strain evidence="3">M3</strain>
    </source>
</reference>
<organism evidence="2 3">
    <name type="scientific">Mucinivorans hirudinis</name>
    <dbReference type="NCBI Taxonomy" id="1433126"/>
    <lineage>
        <taxon>Bacteria</taxon>
        <taxon>Pseudomonadati</taxon>
        <taxon>Bacteroidota</taxon>
        <taxon>Bacteroidia</taxon>
        <taxon>Bacteroidales</taxon>
        <taxon>Rikenellaceae</taxon>
        <taxon>Mucinivorans</taxon>
    </lineage>
</organism>
<keyword evidence="1" id="KW-0812">Transmembrane</keyword>
<feature type="transmembrane region" description="Helical" evidence="1">
    <location>
        <begin position="62"/>
        <end position="82"/>
    </location>
</feature>
<dbReference type="OrthoDB" id="9779080at2"/>
<feature type="transmembrane region" description="Helical" evidence="1">
    <location>
        <begin position="220"/>
        <end position="239"/>
    </location>
</feature>
<dbReference type="AlphaFoldDB" id="A0A060RCI5"/>
<evidence type="ECO:0000256" key="1">
    <source>
        <dbReference type="SAM" id="Phobius"/>
    </source>
</evidence>
<keyword evidence="1" id="KW-1133">Transmembrane helix</keyword>
<gene>
    <name evidence="2" type="ORF">BN938_1431</name>
</gene>
<keyword evidence="1" id="KW-0472">Membrane</keyword>
<feature type="transmembrane region" description="Helical" evidence="1">
    <location>
        <begin position="25"/>
        <end position="50"/>
    </location>
</feature>